<proteinExistence type="predicted"/>
<feature type="transmembrane region" description="Helical" evidence="1">
    <location>
        <begin position="12"/>
        <end position="34"/>
    </location>
</feature>
<sequence>MRTREMQDQKYVWCITFINTGSSPIYMNTCIILLHHSPFLDICIHHQYNLEVFLTVCLGILRALVAMTRAKKQINFFYHY</sequence>
<keyword evidence="1" id="KW-0812">Transmembrane</keyword>
<keyword evidence="3" id="KW-1185">Reference proteome</keyword>
<organism evidence="2 3">
    <name type="scientific">Trichinella patagoniensis</name>
    <dbReference type="NCBI Taxonomy" id="990121"/>
    <lineage>
        <taxon>Eukaryota</taxon>
        <taxon>Metazoa</taxon>
        <taxon>Ecdysozoa</taxon>
        <taxon>Nematoda</taxon>
        <taxon>Enoplea</taxon>
        <taxon>Dorylaimia</taxon>
        <taxon>Trichinellida</taxon>
        <taxon>Trichinellidae</taxon>
        <taxon>Trichinella</taxon>
    </lineage>
</organism>
<comment type="caution">
    <text evidence="2">The sequence shown here is derived from an EMBL/GenBank/DDBJ whole genome shotgun (WGS) entry which is preliminary data.</text>
</comment>
<feature type="transmembrane region" description="Helical" evidence="1">
    <location>
        <begin position="46"/>
        <end position="65"/>
    </location>
</feature>
<keyword evidence="1" id="KW-1133">Transmembrane helix</keyword>
<evidence type="ECO:0000313" key="2">
    <source>
        <dbReference type="EMBL" id="KRY16805.1"/>
    </source>
</evidence>
<accession>A0A0V0ZW70</accession>
<name>A0A0V0ZW70_9BILA</name>
<protein>
    <submittedName>
        <fullName evidence="2">Uncharacterized protein</fullName>
    </submittedName>
</protein>
<gene>
    <name evidence="2" type="ORF">T12_748</name>
</gene>
<evidence type="ECO:0000313" key="3">
    <source>
        <dbReference type="Proteomes" id="UP000054783"/>
    </source>
</evidence>
<reference evidence="2 3" key="1">
    <citation type="submission" date="2015-01" db="EMBL/GenBank/DDBJ databases">
        <title>Evolution of Trichinella species and genotypes.</title>
        <authorList>
            <person name="Korhonen P.K."/>
            <person name="Edoardo P."/>
            <person name="Giuseppe L.R."/>
            <person name="Gasser R.B."/>
        </authorList>
    </citation>
    <scope>NUCLEOTIDE SEQUENCE [LARGE SCALE GENOMIC DNA]</scope>
    <source>
        <strain evidence="2">ISS2496</strain>
    </source>
</reference>
<dbReference type="EMBL" id="JYDQ01000072">
    <property type="protein sequence ID" value="KRY16805.1"/>
    <property type="molecule type" value="Genomic_DNA"/>
</dbReference>
<dbReference type="AlphaFoldDB" id="A0A0V0ZW70"/>
<dbReference type="Proteomes" id="UP000054783">
    <property type="component" value="Unassembled WGS sequence"/>
</dbReference>
<keyword evidence="1" id="KW-0472">Membrane</keyword>
<evidence type="ECO:0000256" key="1">
    <source>
        <dbReference type="SAM" id="Phobius"/>
    </source>
</evidence>